<keyword evidence="3" id="KW-1185">Reference proteome</keyword>
<feature type="transmembrane region" description="Helical" evidence="1">
    <location>
        <begin position="66"/>
        <end position="86"/>
    </location>
</feature>
<proteinExistence type="predicted"/>
<feature type="transmembrane region" description="Helical" evidence="1">
    <location>
        <begin position="12"/>
        <end position="34"/>
    </location>
</feature>
<dbReference type="HOGENOM" id="CLU_1702276_0_0_10"/>
<keyword evidence="1" id="KW-0812">Transmembrane</keyword>
<evidence type="ECO:0000313" key="2">
    <source>
        <dbReference type="EMBL" id="EHQ24974.1"/>
    </source>
</evidence>
<protein>
    <submittedName>
        <fullName evidence="2">Uncharacterized protein</fullName>
    </submittedName>
</protein>
<accession>H1Y9Z0</accession>
<name>H1Y9Z0_9SPHI</name>
<keyword evidence="1" id="KW-1133">Transmembrane helix</keyword>
<evidence type="ECO:0000256" key="1">
    <source>
        <dbReference type="SAM" id="Phobius"/>
    </source>
</evidence>
<dbReference type="AlphaFoldDB" id="H1Y9Z0"/>
<keyword evidence="1" id="KW-0472">Membrane</keyword>
<organism evidence="2 3">
    <name type="scientific">Mucilaginibacter paludis DSM 18603</name>
    <dbReference type="NCBI Taxonomy" id="714943"/>
    <lineage>
        <taxon>Bacteria</taxon>
        <taxon>Pseudomonadati</taxon>
        <taxon>Bacteroidota</taxon>
        <taxon>Sphingobacteriia</taxon>
        <taxon>Sphingobacteriales</taxon>
        <taxon>Sphingobacteriaceae</taxon>
        <taxon>Mucilaginibacter</taxon>
    </lineage>
</organism>
<feature type="transmembrane region" description="Helical" evidence="1">
    <location>
        <begin position="131"/>
        <end position="153"/>
    </location>
</feature>
<dbReference type="STRING" id="714943.Mucpa_0793"/>
<reference evidence="2" key="1">
    <citation type="submission" date="2011-09" db="EMBL/GenBank/DDBJ databases">
        <title>The permanent draft genome of Mucilaginibacter paludis DSM 18603.</title>
        <authorList>
            <consortium name="US DOE Joint Genome Institute (JGI-PGF)"/>
            <person name="Lucas S."/>
            <person name="Han J."/>
            <person name="Lapidus A."/>
            <person name="Bruce D."/>
            <person name="Goodwin L."/>
            <person name="Pitluck S."/>
            <person name="Peters L."/>
            <person name="Kyrpides N."/>
            <person name="Mavromatis K."/>
            <person name="Ivanova N."/>
            <person name="Mikhailova N."/>
            <person name="Held B."/>
            <person name="Detter J.C."/>
            <person name="Tapia R."/>
            <person name="Han C."/>
            <person name="Land M."/>
            <person name="Hauser L."/>
            <person name="Markowitz V."/>
            <person name="Cheng J.-F."/>
            <person name="Hugenholtz P."/>
            <person name="Woyke T."/>
            <person name="Wu D."/>
            <person name="Tindall B."/>
            <person name="Brambilla E."/>
            <person name="Klenk H.-P."/>
            <person name="Eisen J.A."/>
        </authorList>
    </citation>
    <scope>NUCLEOTIDE SEQUENCE [LARGE SCALE GENOMIC DNA]</scope>
    <source>
        <strain evidence="2">DSM 18603</strain>
    </source>
</reference>
<gene>
    <name evidence="2" type="ORF">Mucpa_0793</name>
</gene>
<sequence>MQFAGNLLNTSPVLAAILMTLFLFIDIVIILDLVRVCSRYYLPKKIQLREDPPPTKAPLKNKFKGVLSIYALAFGAVAYYFLQFFIWNHRPSTGGIGLLYVAVIVLLITTLLLLAGAILNKIRIAYTSRKMLAINLVVDVALLIVLNVLYFGFC</sequence>
<feature type="transmembrane region" description="Helical" evidence="1">
    <location>
        <begin position="98"/>
        <end position="119"/>
    </location>
</feature>
<dbReference type="EMBL" id="CM001403">
    <property type="protein sequence ID" value="EHQ24974.1"/>
    <property type="molecule type" value="Genomic_DNA"/>
</dbReference>
<dbReference type="Proteomes" id="UP000002774">
    <property type="component" value="Chromosome"/>
</dbReference>
<evidence type="ECO:0000313" key="3">
    <source>
        <dbReference type="Proteomes" id="UP000002774"/>
    </source>
</evidence>
<dbReference type="RefSeq" id="WP_008504589.1">
    <property type="nucleotide sequence ID" value="NZ_CM001403.1"/>
</dbReference>